<evidence type="ECO:0000256" key="1">
    <source>
        <dbReference type="SAM" id="MobiDB-lite"/>
    </source>
</evidence>
<dbReference type="Proteomes" id="UP001499951">
    <property type="component" value="Unassembled WGS sequence"/>
</dbReference>
<feature type="compositionally biased region" description="Polar residues" evidence="1">
    <location>
        <begin position="35"/>
        <end position="44"/>
    </location>
</feature>
<keyword evidence="3" id="KW-1185">Reference proteome</keyword>
<evidence type="ECO:0000313" key="3">
    <source>
        <dbReference type="Proteomes" id="UP001499951"/>
    </source>
</evidence>
<organism evidence="2 3">
    <name type="scientific">Rhizomicrobium electricum</name>
    <dbReference type="NCBI Taxonomy" id="480070"/>
    <lineage>
        <taxon>Bacteria</taxon>
        <taxon>Pseudomonadati</taxon>
        <taxon>Pseudomonadota</taxon>
        <taxon>Alphaproteobacteria</taxon>
        <taxon>Micropepsales</taxon>
        <taxon>Micropepsaceae</taxon>
        <taxon>Rhizomicrobium</taxon>
    </lineage>
</organism>
<reference evidence="2 3" key="1">
    <citation type="journal article" date="2019" name="Int. J. Syst. Evol. Microbiol.">
        <title>The Global Catalogue of Microorganisms (GCM) 10K type strain sequencing project: providing services to taxonomists for standard genome sequencing and annotation.</title>
        <authorList>
            <consortium name="The Broad Institute Genomics Platform"/>
            <consortium name="The Broad Institute Genome Sequencing Center for Infectious Disease"/>
            <person name="Wu L."/>
            <person name="Ma J."/>
        </authorList>
    </citation>
    <scope>NUCLEOTIDE SEQUENCE [LARGE SCALE GENOMIC DNA]</scope>
    <source>
        <strain evidence="2 3">JCM 15089</strain>
    </source>
</reference>
<dbReference type="EMBL" id="BAAADD010000007">
    <property type="protein sequence ID" value="GAA0576784.1"/>
    <property type="molecule type" value="Genomic_DNA"/>
</dbReference>
<accession>A0ABN1EX45</accession>
<feature type="region of interest" description="Disordered" evidence="1">
    <location>
        <begin position="1"/>
        <end position="49"/>
    </location>
</feature>
<proteinExistence type="predicted"/>
<protein>
    <submittedName>
        <fullName evidence="2">Uncharacterized protein</fullName>
    </submittedName>
</protein>
<sequence length="94" mass="10169">MHAVEKISASAGIDGEYTSRREPQSWICTPAAKRASSQSGTEQSDPYWDAPRLTPTFVAHVMGQVYCPHAPLPSAGAAYRATPAPRPVVFDKKI</sequence>
<comment type="caution">
    <text evidence="2">The sequence shown here is derived from an EMBL/GenBank/DDBJ whole genome shotgun (WGS) entry which is preliminary data.</text>
</comment>
<evidence type="ECO:0000313" key="2">
    <source>
        <dbReference type="EMBL" id="GAA0576784.1"/>
    </source>
</evidence>
<name>A0ABN1EX45_9PROT</name>
<gene>
    <name evidence="2" type="ORF">GCM10008942_27070</name>
</gene>